<evidence type="ECO:0000256" key="1">
    <source>
        <dbReference type="SAM" id="Phobius"/>
    </source>
</evidence>
<name>A0ABQ3AW18_9ACTN</name>
<accession>A0ABQ3AW18</accession>
<keyword evidence="1" id="KW-0812">Transmembrane</keyword>
<sequence length="145" mass="14911">MTAPILSAQHPAVGRATPGRLRTILRVDGWSTAVFGVVLLACGRPLSEPLGLPVTWSVPFGIAMLGGAGALALIAGYPHVPRRLVVTVLVANALSCAALVILACTDVVPLTGWGRAFMVVGAVVVMAFAELEYVALRGPQRAGSS</sequence>
<evidence type="ECO:0008006" key="4">
    <source>
        <dbReference type="Google" id="ProtNLM"/>
    </source>
</evidence>
<feature type="transmembrane region" description="Helical" evidence="1">
    <location>
        <begin position="115"/>
        <end position="136"/>
    </location>
</feature>
<dbReference type="RefSeq" id="WP_190029445.1">
    <property type="nucleotide sequence ID" value="NZ_BMUU01000022.1"/>
</dbReference>
<dbReference type="EMBL" id="BMUU01000022">
    <property type="protein sequence ID" value="GGY69561.1"/>
    <property type="molecule type" value="Genomic_DNA"/>
</dbReference>
<reference evidence="3" key="1">
    <citation type="journal article" date="2019" name="Int. J. Syst. Evol. Microbiol.">
        <title>The Global Catalogue of Microorganisms (GCM) 10K type strain sequencing project: providing services to taxonomists for standard genome sequencing and annotation.</title>
        <authorList>
            <consortium name="The Broad Institute Genomics Platform"/>
            <consortium name="The Broad Institute Genome Sequencing Center for Infectious Disease"/>
            <person name="Wu L."/>
            <person name="Ma J."/>
        </authorList>
    </citation>
    <scope>NUCLEOTIDE SEQUENCE [LARGE SCALE GENOMIC DNA]</scope>
    <source>
        <strain evidence="3">JCM 4594</strain>
    </source>
</reference>
<keyword evidence="3" id="KW-1185">Reference proteome</keyword>
<evidence type="ECO:0000313" key="2">
    <source>
        <dbReference type="EMBL" id="GGY69561.1"/>
    </source>
</evidence>
<keyword evidence="1" id="KW-1133">Transmembrane helix</keyword>
<evidence type="ECO:0000313" key="3">
    <source>
        <dbReference type="Proteomes" id="UP000600946"/>
    </source>
</evidence>
<comment type="caution">
    <text evidence="2">The sequence shown here is derived from an EMBL/GenBank/DDBJ whole genome shotgun (WGS) entry which is preliminary data.</text>
</comment>
<dbReference type="GeneID" id="96295316"/>
<organism evidence="2 3">
    <name type="scientific">Streptomyces xanthochromogenes</name>
    <dbReference type="NCBI Taxonomy" id="67384"/>
    <lineage>
        <taxon>Bacteria</taxon>
        <taxon>Bacillati</taxon>
        <taxon>Actinomycetota</taxon>
        <taxon>Actinomycetes</taxon>
        <taxon>Kitasatosporales</taxon>
        <taxon>Streptomycetaceae</taxon>
        <taxon>Streptomyces</taxon>
    </lineage>
</organism>
<dbReference type="Proteomes" id="UP000600946">
    <property type="component" value="Unassembled WGS sequence"/>
</dbReference>
<feature type="transmembrane region" description="Helical" evidence="1">
    <location>
        <begin position="84"/>
        <end position="103"/>
    </location>
</feature>
<protein>
    <recommendedName>
        <fullName evidence="4">Integral membrane protein</fullName>
    </recommendedName>
</protein>
<keyword evidence="1" id="KW-0472">Membrane</keyword>
<gene>
    <name evidence="2" type="ORF">GCM10010326_74780</name>
</gene>
<proteinExistence type="predicted"/>
<feature type="transmembrane region" description="Helical" evidence="1">
    <location>
        <begin position="58"/>
        <end position="77"/>
    </location>
</feature>